<dbReference type="AlphaFoldDB" id="A0A918ZF15"/>
<reference evidence="1" key="1">
    <citation type="journal article" date="2014" name="Int. J. Syst. Evol. Microbiol.">
        <title>Complete genome sequence of Corynebacterium casei LMG S-19264T (=DSM 44701T), isolated from a smear-ripened cheese.</title>
        <authorList>
            <consortium name="US DOE Joint Genome Institute (JGI-PGF)"/>
            <person name="Walter F."/>
            <person name="Albersmeier A."/>
            <person name="Kalinowski J."/>
            <person name="Ruckert C."/>
        </authorList>
    </citation>
    <scope>NUCLEOTIDE SEQUENCE</scope>
    <source>
        <strain evidence="1">CGMCC 4.7403</strain>
    </source>
</reference>
<dbReference type="EMBL" id="BNAT01000033">
    <property type="protein sequence ID" value="GHE49396.1"/>
    <property type="molecule type" value="Genomic_DNA"/>
</dbReference>
<proteinExistence type="predicted"/>
<sequence>MTIRGEQVGTAYHLLDVLQFLRRTGLPEAHEGIDDPDLVEWRGGDSRMWRQEP</sequence>
<comment type="caution">
    <text evidence="1">The sequence shown here is derived from an EMBL/GenBank/DDBJ whole genome shotgun (WGS) entry which is preliminary data.</text>
</comment>
<evidence type="ECO:0000313" key="2">
    <source>
        <dbReference type="Proteomes" id="UP000603227"/>
    </source>
</evidence>
<organism evidence="1 2">
    <name type="scientific">Streptomyces capitiformicae</name>
    <dbReference type="NCBI Taxonomy" id="2014920"/>
    <lineage>
        <taxon>Bacteria</taxon>
        <taxon>Bacillati</taxon>
        <taxon>Actinomycetota</taxon>
        <taxon>Actinomycetes</taxon>
        <taxon>Kitasatosporales</taxon>
        <taxon>Streptomycetaceae</taxon>
        <taxon>Streptomyces</taxon>
    </lineage>
</organism>
<dbReference type="RefSeq" id="WP_308437911.1">
    <property type="nucleotide sequence ID" value="NZ_BNAT01000033.1"/>
</dbReference>
<name>A0A918ZF15_9ACTN</name>
<reference evidence="1" key="2">
    <citation type="submission" date="2020-09" db="EMBL/GenBank/DDBJ databases">
        <authorList>
            <person name="Sun Q."/>
            <person name="Zhou Y."/>
        </authorList>
    </citation>
    <scope>NUCLEOTIDE SEQUENCE</scope>
    <source>
        <strain evidence="1">CGMCC 4.7403</strain>
    </source>
</reference>
<evidence type="ECO:0000313" key="1">
    <source>
        <dbReference type="EMBL" id="GHE49396.1"/>
    </source>
</evidence>
<accession>A0A918ZF15</accession>
<dbReference type="Proteomes" id="UP000603227">
    <property type="component" value="Unassembled WGS sequence"/>
</dbReference>
<protein>
    <submittedName>
        <fullName evidence="1">Uncharacterized protein</fullName>
    </submittedName>
</protein>
<gene>
    <name evidence="1" type="ORF">GCM10017771_70810</name>
</gene>
<keyword evidence="2" id="KW-1185">Reference proteome</keyword>